<evidence type="ECO:0000256" key="3">
    <source>
        <dbReference type="ARBA" id="ARBA00023265"/>
    </source>
</evidence>
<dbReference type="GO" id="GO:0010427">
    <property type="term" value="F:abscisic acid binding"/>
    <property type="evidence" value="ECO:0007669"/>
    <property type="project" value="InterPro"/>
</dbReference>
<sequence>MAVITDQLEVACTLPADKMFKGFVLDADDVFPKVMPQAIKSAELISGDGGAGSIRKVCVLEDDKLTYMKHKVDFLDRENLVFCYTIFEGDFLESKFEKVVYETKWESGPDGGSIFKATAKFYIVPGFEGAENFITTEKEKAIGMIKAVEAHLKAN</sequence>
<protein>
    <submittedName>
        <fullName evidence="6">Pathogenesis-related protein 10</fullName>
    </submittedName>
</protein>
<dbReference type="GO" id="GO:0005737">
    <property type="term" value="C:cytoplasm"/>
    <property type="evidence" value="ECO:0007669"/>
    <property type="project" value="TreeGrafter"/>
</dbReference>
<proteinExistence type="evidence at transcript level"/>
<dbReference type="InterPro" id="IPR000916">
    <property type="entry name" value="Bet_v_I/MLP"/>
</dbReference>
<evidence type="ECO:0000256" key="1">
    <source>
        <dbReference type="ARBA" id="ARBA00009744"/>
    </source>
</evidence>
<comment type="similarity">
    <text evidence="1 4">Belongs to the BetVI family.</text>
</comment>
<dbReference type="FunFam" id="3.30.530.20:FF:000007">
    <property type="entry name" value="Major pollen allergen Bet v 1-A"/>
    <property type="match status" value="1"/>
</dbReference>
<dbReference type="PANTHER" id="PTHR31213:SF55">
    <property type="entry name" value="STRESS-INDUCED PROTEIN SAM22"/>
    <property type="match status" value="1"/>
</dbReference>
<reference evidence="6" key="1">
    <citation type="submission" date="2019-08" db="EMBL/GenBank/DDBJ databases">
        <authorList>
            <person name="Bastiaan-Net S.S."/>
        </authorList>
    </citation>
    <scope>NUCLEOTIDE SEQUENCE</scope>
</reference>
<dbReference type="CDD" id="cd07816">
    <property type="entry name" value="Bet_v1-like"/>
    <property type="match status" value="1"/>
</dbReference>
<dbReference type="InterPro" id="IPR050279">
    <property type="entry name" value="Plant_def-hormone_signal"/>
</dbReference>
<feature type="domain" description="Bet v I/Major latex protein" evidence="5">
    <location>
        <begin position="7"/>
        <end position="152"/>
    </location>
</feature>
<keyword evidence="3 4" id="KW-0568">Pathogenesis-related protein</keyword>
<dbReference type="PROSITE" id="PS00451">
    <property type="entry name" value="PATHOGENESIS_BETVI"/>
    <property type="match status" value="1"/>
</dbReference>
<evidence type="ECO:0000256" key="4">
    <source>
        <dbReference type="RuleBase" id="RU000409"/>
    </source>
</evidence>
<evidence type="ECO:0000259" key="5">
    <source>
        <dbReference type="Pfam" id="PF00407"/>
    </source>
</evidence>
<evidence type="ECO:0000313" key="6">
    <source>
        <dbReference type="EMBL" id="QLB38126.1"/>
    </source>
</evidence>
<dbReference type="Pfam" id="PF00407">
    <property type="entry name" value="Bet_v_1"/>
    <property type="match status" value="1"/>
</dbReference>
<dbReference type="EMBL" id="MN258364">
    <property type="protein sequence ID" value="QLB38126.1"/>
    <property type="molecule type" value="mRNA"/>
</dbReference>
<accession>A0A7D9N413</accession>
<dbReference type="GO" id="GO:0005634">
    <property type="term" value="C:nucleus"/>
    <property type="evidence" value="ECO:0007669"/>
    <property type="project" value="TreeGrafter"/>
</dbReference>
<evidence type="ECO:0000256" key="2">
    <source>
        <dbReference type="ARBA" id="ARBA00022821"/>
    </source>
</evidence>
<dbReference type="InterPro" id="IPR024949">
    <property type="entry name" value="Bet_v_I_allergen"/>
</dbReference>
<dbReference type="PRINTS" id="PR00634">
    <property type="entry name" value="BETALLERGEN"/>
</dbReference>
<keyword evidence="2 4" id="KW-0611">Plant defense</keyword>
<dbReference type="PANTHER" id="PTHR31213">
    <property type="entry name" value="OS08G0374000 PROTEIN-RELATED"/>
    <property type="match status" value="1"/>
</dbReference>
<dbReference type="GO" id="GO:0009738">
    <property type="term" value="P:abscisic acid-activated signaling pathway"/>
    <property type="evidence" value="ECO:0007669"/>
    <property type="project" value="InterPro"/>
</dbReference>
<reference evidence="6" key="2">
    <citation type="journal article" date="2020" name="Protein Sci.">
        <title>Identification and in silico bioinformatics analysis of PR10 proteins in cashew nut.</title>
        <authorList>
            <person name="Bastiaan-Net S."/>
            <person name="Pina-Perez M.C."/>
            <person name="Dekkers B.J.W."/>
            <person name="Westphal A.H."/>
            <person name="America A.H.P."/>
            <person name="Ariens R.M.C."/>
            <person name="de Jong N.W."/>
            <person name="Wichers H.J."/>
            <person name="Mes J.J."/>
        </authorList>
    </citation>
    <scope>NUCLEOTIDE SEQUENCE</scope>
</reference>
<dbReference type="InterPro" id="IPR023393">
    <property type="entry name" value="START-like_dom_sf"/>
</dbReference>
<dbReference type="AlphaFoldDB" id="A0A7D9N413"/>
<name>A0A7D9N413_ANAOC</name>
<organism evidence="6">
    <name type="scientific">Anacardium occidentale</name>
    <name type="common">Cashew</name>
    <dbReference type="NCBI Taxonomy" id="171929"/>
    <lineage>
        <taxon>Eukaryota</taxon>
        <taxon>Viridiplantae</taxon>
        <taxon>Streptophyta</taxon>
        <taxon>Embryophyta</taxon>
        <taxon>Tracheophyta</taxon>
        <taxon>Spermatophyta</taxon>
        <taxon>Magnoliopsida</taxon>
        <taxon>eudicotyledons</taxon>
        <taxon>Gunneridae</taxon>
        <taxon>Pentapetalae</taxon>
        <taxon>rosids</taxon>
        <taxon>malvids</taxon>
        <taxon>Sapindales</taxon>
        <taxon>Anacardiaceae</taxon>
        <taxon>Anacardium</taxon>
    </lineage>
</organism>
<dbReference type="GO" id="GO:0038023">
    <property type="term" value="F:signaling receptor activity"/>
    <property type="evidence" value="ECO:0007669"/>
    <property type="project" value="InterPro"/>
</dbReference>
<dbReference type="GO" id="GO:0004864">
    <property type="term" value="F:protein phosphatase inhibitor activity"/>
    <property type="evidence" value="ECO:0007669"/>
    <property type="project" value="InterPro"/>
</dbReference>
<dbReference type="SMR" id="A0A7D9N413"/>
<dbReference type="GO" id="GO:0006952">
    <property type="term" value="P:defense response"/>
    <property type="evidence" value="ECO:0007669"/>
    <property type="project" value="UniProtKB-KW"/>
</dbReference>
<dbReference type="SUPFAM" id="SSF55961">
    <property type="entry name" value="Bet v1-like"/>
    <property type="match status" value="1"/>
</dbReference>
<dbReference type="Gene3D" id="3.30.530.20">
    <property type="match status" value="1"/>
</dbReference>